<evidence type="ECO:0000259" key="1">
    <source>
        <dbReference type="Pfam" id="PF06439"/>
    </source>
</evidence>
<proteinExistence type="predicted"/>
<dbReference type="Gene3D" id="2.60.120.560">
    <property type="entry name" value="Exo-inulinase, domain 1"/>
    <property type="match status" value="1"/>
</dbReference>
<dbReference type="InterPro" id="IPR010496">
    <property type="entry name" value="AL/BT2_dom"/>
</dbReference>
<dbReference type="Pfam" id="PF06439">
    <property type="entry name" value="3keto-disac_hyd"/>
    <property type="match status" value="1"/>
</dbReference>
<accession>A0A1I0SX35</accession>
<name>A0A1I0SX35_9SPHI</name>
<gene>
    <name evidence="2" type="ORF">SAMN04488511_10419</name>
</gene>
<dbReference type="GO" id="GO:0016787">
    <property type="term" value="F:hydrolase activity"/>
    <property type="evidence" value="ECO:0007669"/>
    <property type="project" value="InterPro"/>
</dbReference>
<reference evidence="3" key="1">
    <citation type="submission" date="2016-10" db="EMBL/GenBank/DDBJ databases">
        <authorList>
            <person name="Varghese N."/>
            <person name="Submissions S."/>
        </authorList>
    </citation>
    <scope>NUCLEOTIDE SEQUENCE [LARGE SCALE GENOMIC DNA]</scope>
    <source>
        <strain evidence="3">DSM 18130</strain>
    </source>
</reference>
<keyword evidence="3" id="KW-1185">Reference proteome</keyword>
<dbReference type="STRING" id="332999.SAMN04488511_10419"/>
<dbReference type="EMBL" id="FOJM01000004">
    <property type="protein sequence ID" value="SFA44041.1"/>
    <property type="molecule type" value="Genomic_DNA"/>
</dbReference>
<evidence type="ECO:0000313" key="3">
    <source>
        <dbReference type="Proteomes" id="UP000198836"/>
    </source>
</evidence>
<sequence length="476" mass="51766">MAKTNKPKYMNISKTGFTAMFWLCGTLLAFGQRIDLKDLSAFKNPSNSWSLAQNVIADLNAENVLRTTKGEGILVNQSTAKKAGSDLYTINEYGDVVVELDYLTAKGTNSGIYLQGNYEIQIDDAWGIRNPSSSNNGGIYQRWDDSKPEAEKGFGGVAPRQNASKAPGLWQHIKIIFQAPQFDATGKKTKNAKIISAELNGVLIHENVELFGATRGAAGAEKAKGPLRLQGDHGSVAFRNIQITEISEMARPNQNGGADPIYIEAASNNMIRSFVDVAPGVRSVHAISVGGPEKVAFSYDLDNGTLLQGWHGDFIDATPMWDGRGNGTSRALGSVTRFTKKPVLAISKLANDQASWVTDTAGTGFRTKGYVMDKQDRPEFKYMINGTNVTDAVKVMENGQGLSREITVDKPSKDLYFLLATASNIEEAGKGLYLIDDKAYYIQLGEGTAKPVVRNVDGKWEIIAPIGSKLNYSILF</sequence>
<dbReference type="Proteomes" id="UP000198836">
    <property type="component" value="Unassembled WGS sequence"/>
</dbReference>
<dbReference type="AlphaFoldDB" id="A0A1I0SX35"/>
<organism evidence="2 3">
    <name type="scientific">Pedobacter suwonensis</name>
    <dbReference type="NCBI Taxonomy" id="332999"/>
    <lineage>
        <taxon>Bacteria</taxon>
        <taxon>Pseudomonadati</taxon>
        <taxon>Bacteroidota</taxon>
        <taxon>Sphingobacteriia</taxon>
        <taxon>Sphingobacteriales</taxon>
        <taxon>Sphingobacteriaceae</taxon>
        <taxon>Pedobacter</taxon>
    </lineage>
</organism>
<evidence type="ECO:0000313" key="2">
    <source>
        <dbReference type="EMBL" id="SFA44041.1"/>
    </source>
</evidence>
<feature type="domain" description="3-keto-alpha-glucoside-1,2-lyase/3-keto-2-hydroxy-glucal hydratase" evidence="1">
    <location>
        <begin position="37"/>
        <end position="244"/>
    </location>
</feature>
<protein>
    <recommendedName>
        <fullName evidence="1">3-keto-alpha-glucoside-1,2-lyase/3-keto-2-hydroxy-glucal hydratase domain-containing protein</fullName>
    </recommendedName>
</protein>